<comment type="subcellular location">
    <subcellularLocation>
        <location evidence="1">Cytoplasm</location>
    </subcellularLocation>
</comment>
<evidence type="ECO:0000259" key="7">
    <source>
        <dbReference type="PROSITE" id="PS51093"/>
    </source>
</evidence>
<dbReference type="InterPro" id="IPR001127">
    <property type="entry name" value="PTS_EIIA_1_perm"/>
</dbReference>
<accession>A0A413FCR9</accession>
<dbReference type="PROSITE" id="PS51093">
    <property type="entry name" value="PTS_EIIA_TYPE_1"/>
    <property type="match status" value="1"/>
</dbReference>
<reference evidence="8 9" key="1">
    <citation type="submission" date="2018-08" db="EMBL/GenBank/DDBJ databases">
        <title>A genome reference for cultivated species of the human gut microbiota.</title>
        <authorList>
            <person name="Zou Y."/>
            <person name="Xue W."/>
            <person name="Luo G."/>
        </authorList>
    </citation>
    <scope>NUCLEOTIDE SEQUENCE [LARGE SCALE GENOMIC DNA]</scope>
    <source>
        <strain evidence="8 9">AF04-15</strain>
    </source>
</reference>
<keyword evidence="3 8" id="KW-0762">Sugar transport</keyword>
<keyword evidence="6" id="KW-0418">Kinase</keyword>
<dbReference type="Gene3D" id="2.70.70.10">
    <property type="entry name" value="Glucose Permease (Domain IIA)"/>
    <property type="match status" value="1"/>
</dbReference>
<dbReference type="GO" id="GO:0009401">
    <property type="term" value="P:phosphoenolpyruvate-dependent sugar phosphotransferase system"/>
    <property type="evidence" value="ECO:0007669"/>
    <property type="project" value="UniProtKB-KW"/>
</dbReference>
<evidence type="ECO:0000256" key="3">
    <source>
        <dbReference type="ARBA" id="ARBA00022597"/>
    </source>
</evidence>
<dbReference type="PANTHER" id="PTHR45008">
    <property type="entry name" value="PTS SYSTEM GLUCOSE-SPECIFIC EIIA COMPONENT"/>
    <property type="match status" value="1"/>
</dbReference>
<sequence>MFKGLKGLFGGKEKAVVGAPVSGRAIPMSQVNDPTFSQEILGKGVAIIPDKGRIVAPIDGTVTMVFDTKHAISMQGESGVELIIHVGIDTVELKGQYFTALVNAGAQVSKGTPLLEFDMEKIKAAGYDVVTPVIVCNTPNFPDMTVKSGMDVREGDTVIELN</sequence>
<keyword evidence="4" id="KW-0808">Transferase</keyword>
<name>A0A413FCR9_9FIRM</name>
<dbReference type="Proteomes" id="UP000283880">
    <property type="component" value="Unassembled WGS sequence"/>
</dbReference>
<evidence type="ECO:0000256" key="6">
    <source>
        <dbReference type="ARBA" id="ARBA00022777"/>
    </source>
</evidence>
<evidence type="ECO:0000256" key="4">
    <source>
        <dbReference type="ARBA" id="ARBA00022679"/>
    </source>
</evidence>
<dbReference type="PROSITE" id="PS00371">
    <property type="entry name" value="PTS_EIIA_TYPE_1_HIS"/>
    <property type="match status" value="1"/>
</dbReference>
<evidence type="ECO:0000256" key="5">
    <source>
        <dbReference type="ARBA" id="ARBA00022683"/>
    </source>
</evidence>
<protein>
    <submittedName>
        <fullName evidence="8">PTS glucose transporter subunit IIA</fullName>
    </submittedName>
</protein>
<dbReference type="EMBL" id="QSBM01000013">
    <property type="protein sequence ID" value="RGX27403.1"/>
    <property type="molecule type" value="Genomic_DNA"/>
</dbReference>
<dbReference type="PANTHER" id="PTHR45008:SF1">
    <property type="entry name" value="PTS SYSTEM GLUCOSE-SPECIFIC EIIA COMPONENT"/>
    <property type="match status" value="1"/>
</dbReference>
<dbReference type="GO" id="GO:0005737">
    <property type="term" value="C:cytoplasm"/>
    <property type="evidence" value="ECO:0007669"/>
    <property type="project" value="UniProtKB-SubCell"/>
</dbReference>
<keyword evidence="2" id="KW-0813">Transport</keyword>
<dbReference type="FunFam" id="2.70.70.10:FF:000001">
    <property type="entry name" value="PTS system glucose-specific IIA component"/>
    <property type="match status" value="1"/>
</dbReference>
<comment type="caution">
    <text evidence="8">The sequence shown here is derived from an EMBL/GenBank/DDBJ whole genome shotgun (WGS) entry which is preliminary data.</text>
</comment>
<dbReference type="GO" id="GO:0016301">
    <property type="term" value="F:kinase activity"/>
    <property type="evidence" value="ECO:0007669"/>
    <property type="project" value="UniProtKB-KW"/>
</dbReference>
<evidence type="ECO:0000256" key="1">
    <source>
        <dbReference type="ARBA" id="ARBA00004496"/>
    </source>
</evidence>
<dbReference type="InterPro" id="IPR011055">
    <property type="entry name" value="Dup_hybrid_motif"/>
</dbReference>
<dbReference type="SUPFAM" id="SSF51261">
    <property type="entry name" value="Duplicated hybrid motif"/>
    <property type="match status" value="1"/>
</dbReference>
<proteinExistence type="predicted"/>
<dbReference type="NCBIfam" id="TIGR00830">
    <property type="entry name" value="PTBA"/>
    <property type="match status" value="1"/>
</dbReference>
<dbReference type="OrthoDB" id="92465at2"/>
<dbReference type="RefSeq" id="WP_007712609.1">
    <property type="nucleotide sequence ID" value="NZ_CABMHH010000071.1"/>
</dbReference>
<feature type="domain" description="PTS EIIA type-1" evidence="7">
    <location>
        <begin position="33"/>
        <end position="137"/>
    </location>
</feature>
<evidence type="ECO:0000313" key="9">
    <source>
        <dbReference type="Proteomes" id="UP000283880"/>
    </source>
</evidence>
<evidence type="ECO:0000256" key="2">
    <source>
        <dbReference type="ARBA" id="ARBA00022448"/>
    </source>
</evidence>
<dbReference type="AlphaFoldDB" id="A0A413FCR9"/>
<gene>
    <name evidence="8" type="ORF">DWV29_17275</name>
</gene>
<keyword evidence="5" id="KW-0598">Phosphotransferase system</keyword>
<dbReference type="Pfam" id="PF00358">
    <property type="entry name" value="PTS_EIIA_1"/>
    <property type="match status" value="1"/>
</dbReference>
<evidence type="ECO:0000313" key="8">
    <source>
        <dbReference type="EMBL" id="RGX27403.1"/>
    </source>
</evidence>
<organism evidence="8 9">
    <name type="scientific">Enterocloster asparagiformis</name>
    <dbReference type="NCBI Taxonomy" id="333367"/>
    <lineage>
        <taxon>Bacteria</taxon>
        <taxon>Bacillati</taxon>
        <taxon>Bacillota</taxon>
        <taxon>Clostridia</taxon>
        <taxon>Lachnospirales</taxon>
        <taxon>Lachnospiraceae</taxon>
        <taxon>Enterocloster</taxon>
    </lineage>
</organism>
<dbReference type="InterPro" id="IPR050890">
    <property type="entry name" value="PTS_EIIA_component"/>
</dbReference>